<reference evidence="2" key="1">
    <citation type="submission" date="2022-11" db="EMBL/GenBank/DDBJ databases">
        <title>Centuries of genome instability and evolution in soft-shell clam transmissible cancer (bioRxiv).</title>
        <authorList>
            <person name="Hart S.F.M."/>
            <person name="Yonemitsu M.A."/>
            <person name="Giersch R.M."/>
            <person name="Beal B.F."/>
            <person name="Arriagada G."/>
            <person name="Davis B.W."/>
            <person name="Ostrander E.A."/>
            <person name="Goff S.P."/>
            <person name="Metzger M.J."/>
        </authorList>
    </citation>
    <scope>NUCLEOTIDE SEQUENCE</scope>
    <source>
        <strain evidence="2">MELC-2E11</strain>
        <tissue evidence="2">Siphon/mantle</tissue>
    </source>
</reference>
<sequence>MFTNCVSSFSASPQFFLEKTEFVGKTSTNITIDIPFVSFPEYTKYSVIRHDGQQVSMNEKYTIHMRNESVNAVFYGQQVNISGKVLQVTINDLAEMDFGIYNIQITNYINTANFSIDIQSTTSDTSARKSVGPVIGGTVGGLVVALLAVFVIVVFIKRKDTCSIKFAERKENVNDGTDNPNVYAQLAETSLSPASYDDTVEKEDHIYINLMLKNPAQL</sequence>
<dbReference type="EMBL" id="CP111016">
    <property type="protein sequence ID" value="WAR06473.1"/>
    <property type="molecule type" value="Genomic_DNA"/>
</dbReference>
<name>A0ABY7ECN1_MYAAR</name>
<feature type="transmembrane region" description="Helical" evidence="1">
    <location>
        <begin position="134"/>
        <end position="156"/>
    </location>
</feature>
<dbReference type="Proteomes" id="UP001164746">
    <property type="component" value="Chromosome 5"/>
</dbReference>
<organism evidence="2 3">
    <name type="scientific">Mya arenaria</name>
    <name type="common">Soft-shell clam</name>
    <dbReference type="NCBI Taxonomy" id="6604"/>
    <lineage>
        <taxon>Eukaryota</taxon>
        <taxon>Metazoa</taxon>
        <taxon>Spiralia</taxon>
        <taxon>Lophotrochozoa</taxon>
        <taxon>Mollusca</taxon>
        <taxon>Bivalvia</taxon>
        <taxon>Autobranchia</taxon>
        <taxon>Heteroconchia</taxon>
        <taxon>Euheterodonta</taxon>
        <taxon>Imparidentia</taxon>
        <taxon>Neoheterodontei</taxon>
        <taxon>Myida</taxon>
        <taxon>Myoidea</taxon>
        <taxon>Myidae</taxon>
        <taxon>Mya</taxon>
    </lineage>
</organism>
<evidence type="ECO:0000256" key="1">
    <source>
        <dbReference type="SAM" id="Phobius"/>
    </source>
</evidence>
<keyword evidence="1" id="KW-0472">Membrane</keyword>
<evidence type="ECO:0000313" key="2">
    <source>
        <dbReference type="EMBL" id="WAR06473.1"/>
    </source>
</evidence>
<gene>
    <name evidence="2" type="ORF">MAR_021842</name>
</gene>
<keyword evidence="1" id="KW-0812">Transmembrane</keyword>
<keyword evidence="1" id="KW-1133">Transmembrane helix</keyword>
<accession>A0ABY7ECN1</accession>
<protein>
    <recommendedName>
        <fullName evidence="4">Allorecognition 2</fullName>
    </recommendedName>
</protein>
<evidence type="ECO:0000313" key="3">
    <source>
        <dbReference type="Proteomes" id="UP001164746"/>
    </source>
</evidence>
<keyword evidence="3" id="KW-1185">Reference proteome</keyword>
<evidence type="ECO:0008006" key="4">
    <source>
        <dbReference type="Google" id="ProtNLM"/>
    </source>
</evidence>
<proteinExistence type="predicted"/>